<evidence type="ECO:0000313" key="4">
    <source>
        <dbReference type="Proteomes" id="UP000199228"/>
    </source>
</evidence>
<feature type="transmembrane region" description="Helical" evidence="2">
    <location>
        <begin position="182"/>
        <end position="199"/>
    </location>
</feature>
<feature type="transmembrane region" description="Helical" evidence="2">
    <location>
        <begin position="153"/>
        <end position="176"/>
    </location>
</feature>
<reference evidence="3 4" key="1">
    <citation type="submission" date="2016-10" db="EMBL/GenBank/DDBJ databases">
        <authorList>
            <person name="de Groot N.N."/>
        </authorList>
    </citation>
    <scope>NUCLEOTIDE SEQUENCE [LARGE SCALE GENOMIC DNA]</scope>
    <source>
        <strain evidence="3 4">DSM 3217</strain>
    </source>
</reference>
<dbReference type="Proteomes" id="UP000199228">
    <property type="component" value="Unassembled WGS sequence"/>
</dbReference>
<keyword evidence="4" id="KW-1185">Reference proteome</keyword>
<feature type="transmembrane region" description="Helical" evidence="2">
    <location>
        <begin position="101"/>
        <end position="118"/>
    </location>
</feature>
<dbReference type="EMBL" id="FMXR01000007">
    <property type="protein sequence ID" value="SDB12440.1"/>
    <property type="molecule type" value="Genomic_DNA"/>
</dbReference>
<evidence type="ECO:0000256" key="2">
    <source>
        <dbReference type="SAM" id="Phobius"/>
    </source>
</evidence>
<sequence length="385" mass="42535">MGKINFGKLDVDKIKEKKKSELQIATDQIQDRIKETNQLIVELGEYTNNLNEKIEELQAQFDAIRNVKSGEKQICEEVKQIRENWVTQVRKIKKEYEQMKINNVGVGVAGVGAGVAVASMGPTFAMGVATTFGVASTGAAISSLSGAAASSAALAWLGGGALAAGGGGIAAGEVLLAMAGPVGWGIAAGAAVVCVGVLWKKKSDYKNLERIFLDIALRDLKKYELAIVELHERITKIIDETDKIKDAIGDVKTFGLDYNSMTETQQYTLGAYVNLMNSSAQLLVNPIIALKEKYTQEDYNEYALWDGKKIKDNPYKRYKNQIIFLSNLFYDVEINANEKKMLCNSLKKNEKMLEAMKIKKEEMNDNLVDVVSETLYYQKELENNS</sequence>
<gene>
    <name evidence="3" type="ORF">SAMN02910417_00943</name>
</gene>
<keyword evidence="2" id="KW-0812">Transmembrane</keyword>
<feature type="coiled-coil region" evidence="1">
    <location>
        <begin position="40"/>
        <end position="102"/>
    </location>
</feature>
<feature type="coiled-coil region" evidence="1">
    <location>
        <begin position="213"/>
        <end position="240"/>
    </location>
</feature>
<protein>
    <submittedName>
        <fullName evidence="3">Uncharacterized protein</fullName>
    </submittedName>
</protein>
<accession>A0A1G6AVN7</accession>
<name>A0A1G6AVN7_EUBOX</name>
<keyword evidence="2" id="KW-0472">Membrane</keyword>
<keyword evidence="1" id="KW-0175">Coiled coil</keyword>
<proteinExistence type="predicted"/>
<dbReference type="AlphaFoldDB" id="A0A1G6AVN7"/>
<organism evidence="3 4">
    <name type="scientific">Eubacterium oxidoreducens</name>
    <dbReference type="NCBI Taxonomy" id="1732"/>
    <lineage>
        <taxon>Bacteria</taxon>
        <taxon>Bacillati</taxon>
        <taxon>Bacillota</taxon>
        <taxon>Clostridia</taxon>
        <taxon>Eubacteriales</taxon>
        <taxon>Eubacteriaceae</taxon>
        <taxon>Eubacterium</taxon>
    </lineage>
</organism>
<feature type="coiled-coil region" evidence="1">
    <location>
        <begin position="346"/>
        <end position="373"/>
    </location>
</feature>
<keyword evidence="2" id="KW-1133">Transmembrane helix</keyword>
<evidence type="ECO:0000313" key="3">
    <source>
        <dbReference type="EMBL" id="SDB12440.1"/>
    </source>
</evidence>
<dbReference type="RefSeq" id="WP_242870528.1">
    <property type="nucleotide sequence ID" value="NZ_FMXR01000007.1"/>
</dbReference>
<feature type="transmembrane region" description="Helical" evidence="2">
    <location>
        <begin position="124"/>
        <end position="141"/>
    </location>
</feature>
<dbReference type="STRING" id="1732.SAMN02910417_00943"/>
<evidence type="ECO:0000256" key="1">
    <source>
        <dbReference type="SAM" id="Coils"/>
    </source>
</evidence>
<dbReference type="Gene3D" id="1.20.1170.10">
    <property type="match status" value="1"/>
</dbReference>